<keyword evidence="1 2" id="KW-0238">DNA-binding</keyword>
<evidence type="ECO:0000313" key="5">
    <source>
        <dbReference type="Proteomes" id="UP001210339"/>
    </source>
</evidence>
<reference evidence="4 5" key="1">
    <citation type="submission" date="2023-01" db="EMBL/GenBank/DDBJ databases">
        <authorList>
            <person name="Lee S.H."/>
            <person name="Jung H.S."/>
            <person name="Yun J.U."/>
        </authorList>
    </citation>
    <scope>NUCLEOTIDE SEQUENCE [LARGE SCALE GENOMIC DNA]</scope>
    <source>
        <strain evidence="4 5">CBA3646</strain>
    </source>
</reference>
<dbReference type="PROSITE" id="PS50977">
    <property type="entry name" value="HTH_TETR_2"/>
    <property type="match status" value="1"/>
</dbReference>
<dbReference type="Proteomes" id="UP001210339">
    <property type="component" value="Chromosome"/>
</dbReference>
<dbReference type="InterPro" id="IPR009057">
    <property type="entry name" value="Homeodomain-like_sf"/>
</dbReference>
<evidence type="ECO:0000256" key="2">
    <source>
        <dbReference type="PROSITE-ProRule" id="PRU00335"/>
    </source>
</evidence>
<feature type="domain" description="HTH tetR-type" evidence="3">
    <location>
        <begin position="8"/>
        <end position="68"/>
    </location>
</feature>
<evidence type="ECO:0000256" key="1">
    <source>
        <dbReference type="ARBA" id="ARBA00023125"/>
    </source>
</evidence>
<dbReference type="SUPFAM" id="SSF46689">
    <property type="entry name" value="Homeodomain-like"/>
    <property type="match status" value="1"/>
</dbReference>
<evidence type="ECO:0000259" key="3">
    <source>
        <dbReference type="PROSITE" id="PS50977"/>
    </source>
</evidence>
<accession>A0ABY7QVA7</accession>
<proteinExistence type="predicted"/>
<protein>
    <submittedName>
        <fullName evidence="4">TetR/AcrR family transcriptional regulator</fullName>
    </submittedName>
</protein>
<gene>
    <name evidence="4" type="ORF">O6R05_00760</name>
</gene>
<name>A0ABY7QVA7_9FIRM</name>
<organism evidence="4 5">
    <name type="scientific">Peptoniphilus equinus</name>
    <dbReference type="NCBI Taxonomy" id="3016343"/>
    <lineage>
        <taxon>Bacteria</taxon>
        <taxon>Bacillati</taxon>
        <taxon>Bacillota</taxon>
        <taxon>Tissierellia</taxon>
        <taxon>Tissierellales</taxon>
        <taxon>Peptoniphilaceae</taxon>
        <taxon>Peptoniphilus</taxon>
    </lineage>
</organism>
<dbReference type="EMBL" id="CP115667">
    <property type="protein sequence ID" value="WBW50123.1"/>
    <property type="molecule type" value="Genomic_DNA"/>
</dbReference>
<sequence length="217" mass="25596">MKFSIREKRVMDVFISSAKELIDDYGLDNITIRKIAEISGYNSATLYNYFQNLDELLIYASVDYLNEYMVELKEKTKDIKDPVLRYIKVYEVFNKYAFSKPDVYFNIFYGVYSKNLPSILANYYEIYPEALDGFDDLDVLNMLKTGAIINRDYEVTKVFCEKYHLSSKQLNFLIHTVIRVHSSYLYDVVMNKNIDTDAHCTQFLDFLKNLLNLVIKE</sequence>
<feature type="DNA-binding region" description="H-T-H motif" evidence="2">
    <location>
        <begin position="31"/>
        <end position="50"/>
    </location>
</feature>
<dbReference type="RefSeq" id="WP_271191654.1">
    <property type="nucleotide sequence ID" value="NZ_CP115667.1"/>
</dbReference>
<dbReference type="Pfam" id="PF00440">
    <property type="entry name" value="TetR_N"/>
    <property type="match status" value="1"/>
</dbReference>
<dbReference type="PRINTS" id="PR00455">
    <property type="entry name" value="HTHTETR"/>
</dbReference>
<keyword evidence="5" id="KW-1185">Reference proteome</keyword>
<dbReference type="Gene3D" id="1.10.357.10">
    <property type="entry name" value="Tetracycline Repressor, domain 2"/>
    <property type="match status" value="1"/>
</dbReference>
<evidence type="ECO:0000313" key="4">
    <source>
        <dbReference type="EMBL" id="WBW50123.1"/>
    </source>
</evidence>
<dbReference type="InterPro" id="IPR001647">
    <property type="entry name" value="HTH_TetR"/>
</dbReference>